<proteinExistence type="predicted"/>
<dbReference type="InterPro" id="IPR055365">
    <property type="entry name" value="PH_SunI-like"/>
</dbReference>
<name>A0A9Q4FZE6_SALAG</name>
<dbReference type="Proteomes" id="UP001057753">
    <property type="component" value="Unassembled WGS sequence"/>
</dbReference>
<sequence>MLNVSVRTVADNLVVQWQMASIKIPMKDIIDVRQTEQNNYQGSKKLIRIGSYSGTESCLQITTYSLCYRLQCPHLDEIEGMVVTSMRERVERR</sequence>
<organism evidence="2 3">
    <name type="scientific">Salipaludibacillus agaradhaerens</name>
    <name type="common">Bacillus agaradhaerens</name>
    <dbReference type="NCBI Taxonomy" id="76935"/>
    <lineage>
        <taxon>Bacteria</taxon>
        <taxon>Bacillati</taxon>
        <taxon>Bacillota</taxon>
        <taxon>Bacilli</taxon>
        <taxon>Bacillales</taxon>
        <taxon>Bacillaceae</taxon>
    </lineage>
</organism>
<dbReference type="RefSeq" id="WP_257823104.1">
    <property type="nucleotide sequence ID" value="NZ_JABXYM010000002.1"/>
</dbReference>
<evidence type="ECO:0000313" key="3">
    <source>
        <dbReference type="Proteomes" id="UP001057753"/>
    </source>
</evidence>
<accession>A0A9Q4FZE6</accession>
<reference evidence="2" key="1">
    <citation type="submission" date="2020-06" db="EMBL/GenBank/DDBJ databases">
        <title>Insight into the genomes of haloalkaliphilic bacilli from Kenyan soda lakes.</title>
        <authorList>
            <person name="Mwirichia R."/>
            <person name="Villamizar G.C."/>
            <person name="Poehlein A."/>
            <person name="Mugweru J."/>
            <person name="Kipnyargis A."/>
            <person name="Kiplimo D."/>
            <person name="Orwa P."/>
            <person name="Daniel R."/>
        </authorList>
    </citation>
    <scope>NUCLEOTIDE SEQUENCE</scope>
    <source>
        <strain evidence="2">B1096_S55</strain>
    </source>
</reference>
<evidence type="ECO:0000313" key="2">
    <source>
        <dbReference type="EMBL" id="MCR6098715.1"/>
    </source>
</evidence>
<feature type="domain" description="Sublancin immunity protein SunI-like PH" evidence="1">
    <location>
        <begin position="3"/>
        <end position="68"/>
    </location>
</feature>
<dbReference type="AlphaFoldDB" id="A0A9Q4FZE6"/>
<dbReference type="EMBL" id="JABXYM010000002">
    <property type="protein sequence ID" value="MCR6098715.1"/>
    <property type="molecule type" value="Genomic_DNA"/>
</dbReference>
<evidence type="ECO:0000259" key="1">
    <source>
        <dbReference type="Pfam" id="PF23491"/>
    </source>
</evidence>
<keyword evidence="3" id="KW-1185">Reference proteome</keyword>
<comment type="caution">
    <text evidence="2">The sequence shown here is derived from an EMBL/GenBank/DDBJ whole genome shotgun (WGS) entry which is preliminary data.</text>
</comment>
<protein>
    <recommendedName>
        <fullName evidence="1">Sublancin immunity protein SunI-like PH domain-containing protein</fullName>
    </recommendedName>
</protein>
<dbReference type="Pfam" id="PF23491">
    <property type="entry name" value="bPH_8"/>
    <property type="match status" value="1"/>
</dbReference>
<gene>
    <name evidence="2" type="ORF">HXA33_19585</name>
</gene>